<evidence type="ECO:0000256" key="1">
    <source>
        <dbReference type="ARBA" id="ARBA00004141"/>
    </source>
</evidence>
<feature type="transmembrane region" description="Helical" evidence="6">
    <location>
        <begin position="171"/>
        <end position="193"/>
    </location>
</feature>
<comment type="similarity">
    <text evidence="2">Belongs to the major facilitator superfamily. Proton-dependent oligopeptide transporter (POT/PTR) (TC 2.A.17) family.</text>
</comment>
<dbReference type="AlphaFoldDB" id="A0A3L6PJ93"/>
<evidence type="ECO:0000313" key="7">
    <source>
        <dbReference type="EMBL" id="RLM57860.1"/>
    </source>
</evidence>
<sequence length="257" mass="27311">MESGELLPRHDPSVGSKPGRRGGWCAAFFLIAVVFFERIGFYGVEGNLIMYLTGPLGMSTAAAAAGVNAWSGTVLVLPLVGALAADSRLGRYGAVMAASVLYLLSLGMLTASSALQTSQPHPAPPPPPARLAFFYAALYLLALAQGFHRPCAEALGADQFAPGEPASRSSYFNWFHFFASWGYAIAAAGISYVEDNVGWTVGFGACWAAMLLCLAVFLLGTRTYRAEEPADGRALADAARVWAASMFRRKDTIGTER</sequence>
<keyword evidence="8" id="KW-1185">Reference proteome</keyword>
<dbReference type="InterPro" id="IPR000109">
    <property type="entry name" value="POT_fam"/>
</dbReference>
<feature type="transmembrane region" description="Helical" evidence="6">
    <location>
        <begin position="199"/>
        <end position="219"/>
    </location>
</feature>
<protein>
    <submittedName>
        <fullName evidence="7">Protein NRT1/ PTR FAMILY 5.16-like</fullName>
    </submittedName>
</protein>
<dbReference type="SUPFAM" id="SSF103473">
    <property type="entry name" value="MFS general substrate transporter"/>
    <property type="match status" value="1"/>
</dbReference>
<dbReference type="InterPro" id="IPR036259">
    <property type="entry name" value="MFS_trans_sf"/>
</dbReference>
<comment type="subcellular location">
    <subcellularLocation>
        <location evidence="1">Membrane</location>
        <topology evidence="1">Multi-pass membrane protein</topology>
    </subcellularLocation>
</comment>
<gene>
    <name evidence="7" type="ORF">C2845_PM18G05490</name>
</gene>
<evidence type="ECO:0000256" key="3">
    <source>
        <dbReference type="ARBA" id="ARBA00022692"/>
    </source>
</evidence>
<dbReference type="GO" id="GO:0016020">
    <property type="term" value="C:membrane"/>
    <property type="evidence" value="ECO:0007669"/>
    <property type="project" value="UniProtKB-SubCell"/>
</dbReference>
<feature type="transmembrane region" description="Helical" evidence="6">
    <location>
        <begin position="61"/>
        <end position="85"/>
    </location>
</feature>
<evidence type="ECO:0000313" key="8">
    <source>
        <dbReference type="Proteomes" id="UP000275267"/>
    </source>
</evidence>
<keyword evidence="4 6" id="KW-1133">Transmembrane helix</keyword>
<comment type="caution">
    <text evidence="7">The sequence shown here is derived from an EMBL/GenBank/DDBJ whole genome shotgun (WGS) entry which is preliminary data.</text>
</comment>
<dbReference type="Gene3D" id="1.20.1250.20">
    <property type="entry name" value="MFS general substrate transporter like domains"/>
    <property type="match status" value="1"/>
</dbReference>
<dbReference type="EMBL" id="PQIB02000017">
    <property type="protein sequence ID" value="RLM57860.1"/>
    <property type="molecule type" value="Genomic_DNA"/>
</dbReference>
<evidence type="ECO:0000256" key="5">
    <source>
        <dbReference type="ARBA" id="ARBA00023136"/>
    </source>
</evidence>
<keyword evidence="3 6" id="KW-0812">Transmembrane</keyword>
<feature type="transmembrane region" description="Helical" evidence="6">
    <location>
        <begin position="131"/>
        <end position="150"/>
    </location>
</feature>
<name>A0A3L6PJ93_PANMI</name>
<dbReference type="Pfam" id="PF00854">
    <property type="entry name" value="PTR2"/>
    <property type="match status" value="1"/>
</dbReference>
<evidence type="ECO:0000256" key="4">
    <source>
        <dbReference type="ARBA" id="ARBA00022989"/>
    </source>
</evidence>
<dbReference type="OrthoDB" id="782807at2759"/>
<accession>A0A3L6PJ93</accession>
<feature type="transmembrane region" description="Helical" evidence="6">
    <location>
        <begin position="92"/>
        <end position="111"/>
    </location>
</feature>
<dbReference type="GO" id="GO:0022857">
    <property type="term" value="F:transmembrane transporter activity"/>
    <property type="evidence" value="ECO:0007669"/>
    <property type="project" value="InterPro"/>
</dbReference>
<evidence type="ECO:0000256" key="2">
    <source>
        <dbReference type="ARBA" id="ARBA00005982"/>
    </source>
</evidence>
<keyword evidence="5 6" id="KW-0472">Membrane</keyword>
<proteinExistence type="inferred from homology"/>
<organism evidence="7 8">
    <name type="scientific">Panicum miliaceum</name>
    <name type="common">Proso millet</name>
    <name type="synonym">Broomcorn millet</name>
    <dbReference type="NCBI Taxonomy" id="4540"/>
    <lineage>
        <taxon>Eukaryota</taxon>
        <taxon>Viridiplantae</taxon>
        <taxon>Streptophyta</taxon>
        <taxon>Embryophyta</taxon>
        <taxon>Tracheophyta</taxon>
        <taxon>Spermatophyta</taxon>
        <taxon>Magnoliopsida</taxon>
        <taxon>Liliopsida</taxon>
        <taxon>Poales</taxon>
        <taxon>Poaceae</taxon>
        <taxon>PACMAD clade</taxon>
        <taxon>Panicoideae</taxon>
        <taxon>Panicodae</taxon>
        <taxon>Paniceae</taxon>
        <taxon>Panicinae</taxon>
        <taxon>Panicum</taxon>
        <taxon>Panicum sect. Panicum</taxon>
    </lineage>
</organism>
<evidence type="ECO:0000256" key="6">
    <source>
        <dbReference type="SAM" id="Phobius"/>
    </source>
</evidence>
<reference evidence="8" key="1">
    <citation type="journal article" date="2019" name="Nat. Commun.">
        <title>The genome of broomcorn millet.</title>
        <authorList>
            <person name="Zou C."/>
            <person name="Miki D."/>
            <person name="Li D."/>
            <person name="Tang Q."/>
            <person name="Xiao L."/>
            <person name="Rajput S."/>
            <person name="Deng P."/>
            <person name="Jia W."/>
            <person name="Huang R."/>
            <person name="Zhang M."/>
            <person name="Sun Y."/>
            <person name="Hu J."/>
            <person name="Fu X."/>
            <person name="Schnable P.S."/>
            <person name="Li F."/>
            <person name="Zhang H."/>
            <person name="Feng B."/>
            <person name="Zhu X."/>
            <person name="Liu R."/>
            <person name="Schnable J.C."/>
            <person name="Zhu J.-K."/>
            <person name="Zhang H."/>
        </authorList>
    </citation>
    <scope>NUCLEOTIDE SEQUENCE [LARGE SCALE GENOMIC DNA]</scope>
</reference>
<dbReference type="Proteomes" id="UP000275267">
    <property type="component" value="Unassembled WGS sequence"/>
</dbReference>
<feature type="transmembrane region" description="Helical" evidence="6">
    <location>
        <begin position="21"/>
        <end position="41"/>
    </location>
</feature>
<dbReference type="PANTHER" id="PTHR11654">
    <property type="entry name" value="OLIGOPEPTIDE TRANSPORTER-RELATED"/>
    <property type="match status" value="1"/>
</dbReference>